<dbReference type="GO" id="GO:0046872">
    <property type="term" value="F:metal ion binding"/>
    <property type="evidence" value="ECO:0007669"/>
    <property type="project" value="UniProtKB-KW"/>
</dbReference>
<keyword evidence="3 6" id="KW-0808">Transferase</keyword>
<evidence type="ECO:0000313" key="7">
    <source>
        <dbReference type="EMBL" id="HDX31798.1"/>
    </source>
</evidence>
<dbReference type="AlphaFoldDB" id="A0A7C1FPD4"/>
<evidence type="ECO:0000256" key="6">
    <source>
        <dbReference type="RuleBase" id="RU004466"/>
    </source>
</evidence>
<name>A0A7C1FPD4_9CHLR</name>
<comment type="cofactor">
    <cofactor evidence="1">
        <name>Mg(2+)</name>
        <dbReference type="ChEBI" id="CHEBI:18420"/>
    </cofactor>
</comment>
<evidence type="ECO:0000256" key="5">
    <source>
        <dbReference type="ARBA" id="ARBA00022842"/>
    </source>
</evidence>
<dbReference type="InterPro" id="IPR008949">
    <property type="entry name" value="Isoprenoid_synthase_dom_sf"/>
</dbReference>
<evidence type="ECO:0000256" key="2">
    <source>
        <dbReference type="ARBA" id="ARBA00006706"/>
    </source>
</evidence>
<dbReference type="GO" id="GO:0008299">
    <property type="term" value="P:isoprenoid biosynthetic process"/>
    <property type="evidence" value="ECO:0007669"/>
    <property type="project" value="InterPro"/>
</dbReference>
<dbReference type="PANTHER" id="PTHR12001">
    <property type="entry name" value="GERANYLGERANYL PYROPHOSPHATE SYNTHASE"/>
    <property type="match status" value="1"/>
</dbReference>
<protein>
    <submittedName>
        <fullName evidence="7">Polyprenyl synthetase family protein</fullName>
    </submittedName>
</protein>
<keyword evidence="5" id="KW-0460">Magnesium</keyword>
<comment type="caution">
    <text evidence="7">The sequence shown here is derived from an EMBL/GenBank/DDBJ whole genome shotgun (WGS) entry which is preliminary data.</text>
</comment>
<proteinExistence type="inferred from homology"/>
<dbReference type="InterPro" id="IPR033749">
    <property type="entry name" value="Polyprenyl_synt_CS"/>
</dbReference>
<dbReference type="PROSITE" id="PS00444">
    <property type="entry name" value="POLYPRENYL_SYNTHASE_2"/>
    <property type="match status" value="1"/>
</dbReference>
<keyword evidence="4" id="KW-0479">Metal-binding</keyword>
<evidence type="ECO:0000256" key="3">
    <source>
        <dbReference type="ARBA" id="ARBA00022679"/>
    </source>
</evidence>
<evidence type="ECO:0000256" key="4">
    <source>
        <dbReference type="ARBA" id="ARBA00022723"/>
    </source>
</evidence>
<dbReference type="SUPFAM" id="SSF48576">
    <property type="entry name" value="Terpenoid synthases"/>
    <property type="match status" value="1"/>
</dbReference>
<reference evidence="7" key="1">
    <citation type="journal article" date="2020" name="mSystems">
        <title>Genome- and Community-Level Interaction Insights into Carbon Utilization and Element Cycling Functions of Hydrothermarchaeota in Hydrothermal Sediment.</title>
        <authorList>
            <person name="Zhou Z."/>
            <person name="Liu Y."/>
            <person name="Xu W."/>
            <person name="Pan J."/>
            <person name="Luo Z.H."/>
            <person name="Li M."/>
        </authorList>
    </citation>
    <scope>NUCLEOTIDE SEQUENCE [LARGE SCALE GENOMIC DNA]</scope>
    <source>
        <strain evidence="7">SpSt-289</strain>
    </source>
</reference>
<dbReference type="InterPro" id="IPR000092">
    <property type="entry name" value="Polyprenyl_synt"/>
</dbReference>
<gene>
    <name evidence="7" type="ORF">ENQ20_09955</name>
</gene>
<dbReference type="CDD" id="cd00685">
    <property type="entry name" value="Trans_IPPS_HT"/>
    <property type="match status" value="1"/>
</dbReference>
<evidence type="ECO:0000256" key="1">
    <source>
        <dbReference type="ARBA" id="ARBA00001946"/>
    </source>
</evidence>
<dbReference type="PANTHER" id="PTHR12001:SF69">
    <property type="entry name" value="ALL TRANS-POLYPRENYL-DIPHOSPHATE SYNTHASE PDSS1"/>
    <property type="match status" value="1"/>
</dbReference>
<accession>A0A7C1FPD4</accession>
<dbReference type="GO" id="GO:0004659">
    <property type="term" value="F:prenyltransferase activity"/>
    <property type="evidence" value="ECO:0007669"/>
    <property type="project" value="InterPro"/>
</dbReference>
<dbReference type="EMBL" id="DSMG01000100">
    <property type="protein sequence ID" value="HDX31798.1"/>
    <property type="molecule type" value="Genomic_DNA"/>
</dbReference>
<sequence length="372" mass="40803">MLISQVTSLQSIPDMAVDSSAPSEAVEPVAQRNDSLPDINALFAPIRPGLRQVEAKLRAVDSTLFAPLAEAFLTLIGSGGKRLRPALALLSAECNGPMQGSARYQAVIALAASVEMLHTATLVHDDVIDGALLRRGAPTLNARWSGVSTVLAGNYLFGTAAHFSAETGNMRVIRLFSDTLHTIVDGELRQLKDRYNFSQPRENYYQRIYAKTASLFCAATQGAAILSQLPEERINDLRQFGYNFGMAFQIIDDILDFTGDDETLGKPAGSDLHQGTLTLPFFHYLQQHPDPERLLETLEEAQREADSGNQAIWDETIAALVHDLRNSPAVEAAREEARVFLSRAVENLSALPDNAYRNSLLGLCEFVVKRTY</sequence>
<dbReference type="Pfam" id="PF00348">
    <property type="entry name" value="polyprenyl_synt"/>
    <property type="match status" value="1"/>
</dbReference>
<dbReference type="Gene3D" id="1.10.600.10">
    <property type="entry name" value="Farnesyl Diphosphate Synthase"/>
    <property type="match status" value="1"/>
</dbReference>
<comment type="similarity">
    <text evidence="2 6">Belongs to the FPP/GGPP synthase family.</text>
</comment>
<organism evidence="7">
    <name type="scientific">Caldilinea aerophila</name>
    <dbReference type="NCBI Taxonomy" id="133453"/>
    <lineage>
        <taxon>Bacteria</taxon>
        <taxon>Bacillati</taxon>
        <taxon>Chloroflexota</taxon>
        <taxon>Caldilineae</taxon>
        <taxon>Caldilineales</taxon>
        <taxon>Caldilineaceae</taxon>
        <taxon>Caldilinea</taxon>
    </lineage>
</organism>
<dbReference type="SFLD" id="SFLDS00005">
    <property type="entry name" value="Isoprenoid_Synthase_Type_I"/>
    <property type="match status" value="1"/>
</dbReference>
<dbReference type="PROSITE" id="PS00723">
    <property type="entry name" value="POLYPRENYL_SYNTHASE_1"/>
    <property type="match status" value="1"/>
</dbReference>